<name>A0ABN0J673_9LEPT</name>
<evidence type="ECO:0000313" key="2">
    <source>
        <dbReference type="Proteomes" id="UP000012099"/>
    </source>
</evidence>
<comment type="caution">
    <text evidence="1">The sequence shown here is derived from an EMBL/GenBank/DDBJ whole genome shotgun (WGS) entry which is preliminary data.</text>
</comment>
<reference evidence="1 2" key="1">
    <citation type="submission" date="2013-01" db="EMBL/GenBank/DDBJ databases">
        <authorList>
            <person name="Harkins D.M."/>
            <person name="Durkin A.S."/>
            <person name="Brinkac L.M."/>
            <person name="Haft D.H."/>
            <person name="Selengut J.D."/>
            <person name="Sanka R."/>
            <person name="DePew J."/>
            <person name="Purushe J."/>
            <person name="Whelen A.C."/>
            <person name="Vinetz J.M."/>
            <person name="Sutton G.G."/>
            <person name="Nierman W.C."/>
            <person name="Fouts D.E."/>
        </authorList>
    </citation>
    <scope>NUCLEOTIDE SEQUENCE [LARGE SCALE GENOMIC DNA]</scope>
    <source>
        <strain evidence="1 2">2007001578</strain>
    </source>
</reference>
<organism evidence="1 2">
    <name type="scientific">Leptospira noguchii str. 2007001578</name>
    <dbReference type="NCBI Taxonomy" id="1049974"/>
    <lineage>
        <taxon>Bacteria</taxon>
        <taxon>Pseudomonadati</taxon>
        <taxon>Spirochaetota</taxon>
        <taxon>Spirochaetia</taxon>
        <taxon>Leptospirales</taxon>
        <taxon>Leptospiraceae</taxon>
        <taxon>Leptospira</taxon>
    </lineage>
</organism>
<dbReference type="EMBL" id="AHMH02000012">
    <property type="protein sequence ID" value="EMN02530.1"/>
    <property type="molecule type" value="Genomic_DNA"/>
</dbReference>
<protein>
    <submittedName>
        <fullName evidence="1">Uncharacterized protein</fullName>
    </submittedName>
</protein>
<evidence type="ECO:0000313" key="1">
    <source>
        <dbReference type="EMBL" id="EMN02530.1"/>
    </source>
</evidence>
<sequence length="47" mass="5290">MHLKTSRKKRSGLKNSVYETQDIYNGTMGESISGTKVGEVVVEFKQK</sequence>
<keyword evidence="2" id="KW-1185">Reference proteome</keyword>
<dbReference type="Proteomes" id="UP000012099">
    <property type="component" value="Unassembled WGS sequence"/>
</dbReference>
<proteinExistence type="predicted"/>
<accession>A0ABN0J673</accession>
<gene>
    <name evidence="1" type="ORF">LEP1GSC035_2550</name>
</gene>